<name>A0A226EC77_FOLCA</name>
<evidence type="ECO:0000313" key="6">
    <source>
        <dbReference type="Proteomes" id="UP000198287"/>
    </source>
</evidence>
<keyword evidence="6" id="KW-1185">Reference proteome</keyword>
<comment type="caution">
    <text evidence="5">The sequence shown here is derived from an EMBL/GenBank/DDBJ whole genome shotgun (WGS) entry which is preliminary data.</text>
</comment>
<evidence type="ECO:0000259" key="4">
    <source>
        <dbReference type="PROSITE" id="PS01180"/>
    </source>
</evidence>
<evidence type="ECO:0000313" key="5">
    <source>
        <dbReference type="EMBL" id="OXA54371.1"/>
    </source>
</evidence>
<sequence>MAFSLIVSRGCPNYSVNNRIRVKMSLPFAICIVAFLAAGVNGANETTGILTSPGYPDAYTRGTRTTAIELPNPNATVLLQFQKLDLTATGYTSSTFFRIHDGLNTSDRVLNIYSSNEYYTAKDVESTGNKMLIYFSAYHTGAPGSGYYATYSTVDRHDNIILETGSITSPGYPAKNTDAVAIHWTLTQPNSDFVRVEIEDLELNEDSDSLTIRDGPLAGSPILGQLSGVKNQTHHTFLSYRNSTFLRYVSNGLSTGRGFNATFHPGYRYRLTGSASGEVASKNFPSNYSTYLAEEWVINLPAGNMSVLLEFKCFHTDTDDVLTIRDGDSYLSPIIGVYSGNDLPPNILAYNNRLTVSFVSYGGATNKGFYATYRSGRFIFK</sequence>
<dbReference type="CDD" id="cd00041">
    <property type="entry name" value="CUB"/>
    <property type="match status" value="3"/>
</dbReference>
<reference evidence="5 6" key="1">
    <citation type="submission" date="2015-12" db="EMBL/GenBank/DDBJ databases">
        <title>The genome of Folsomia candida.</title>
        <authorList>
            <person name="Faddeeva A."/>
            <person name="Derks M.F."/>
            <person name="Anvar Y."/>
            <person name="Smit S."/>
            <person name="Van Straalen N."/>
            <person name="Roelofs D."/>
        </authorList>
    </citation>
    <scope>NUCLEOTIDE SEQUENCE [LARGE SCALE GENOMIC DNA]</scope>
    <source>
        <strain evidence="5 6">VU population</strain>
        <tissue evidence="5">Whole body</tissue>
    </source>
</reference>
<dbReference type="OrthoDB" id="6020543at2759"/>
<proteinExistence type="predicted"/>
<dbReference type="SMART" id="SM00042">
    <property type="entry name" value="CUB"/>
    <property type="match status" value="3"/>
</dbReference>
<keyword evidence="1" id="KW-0677">Repeat</keyword>
<protein>
    <submittedName>
        <fullName evidence="5">Cubilin</fullName>
    </submittedName>
</protein>
<organism evidence="5 6">
    <name type="scientific">Folsomia candida</name>
    <name type="common">Springtail</name>
    <dbReference type="NCBI Taxonomy" id="158441"/>
    <lineage>
        <taxon>Eukaryota</taxon>
        <taxon>Metazoa</taxon>
        <taxon>Ecdysozoa</taxon>
        <taxon>Arthropoda</taxon>
        <taxon>Hexapoda</taxon>
        <taxon>Collembola</taxon>
        <taxon>Entomobryomorpha</taxon>
        <taxon>Isotomoidea</taxon>
        <taxon>Isotomidae</taxon>
        <taxon>Proisotominae</taxon>
        <taxon>Folsomia</taxon>
    </lineage>
</organism>
<comment type="caution">
    <text evidence="3">Lacks conserved residue(s) required for the propagation of feature annotation.</text>
</comment>
<accession>A0A226EC77</accession>
<dbReference type="Pfam" id="PF00431">
    <property type="entry name" value="CUB"/>
    <property type="match status" value="3"/>
</dbReference>
<dbReference type="InterPro" id="IPR000859">
    <property type="entry name" value="CUB_dom"/>
</dbReference>
<dbReference type="Gene3D" id="2.60.120.290">
    <property type="entry name" value="Spermadhesin, CUB domain"/>
    <property type="match status" value="3"/>
</dbReference>
<dbReference type="AlphaFoldDB" id="A0A226EC77"/>
<gene>
    <name evidence="5" type="ORF">Fcan01_10394</name>
</gene>
<dbReference type="STRING" id="158441.A0A226EC77"/>
<dbReference type="InterPro" id="IPR035914">
    <property type="entry name" value="Sperma_CUB_dom_sf"/>
</dbReference>
<evidence type="ECO:0000256" key="2">
    <source>
        <dbReference type="ARBA" id="ARBA00023157"/>
    </source>
</evidence>
<dbReference type="Proteomes" id="UP000198287">
    <property type="component" value="Unassembled WGS sequence"/>
</dbReference>
<evidence type="ECO:0000256" key="3">
    <source>
        <dbReference type="PROSITE-ProRule" id="PRU00059"/>
    </source>
</evidence>
<feature type="domain" description="CUB" evidence="4">
    <location>
        <begin position="145"/>
        <end position="266"/>
    </location>
</feature>
<dbReference type="EMBL" id="LNIX01000005">
    <property type="protein sequence ID" value="OXA54371.1"/>
    <property type="molecule type" value="Genomic_DNA"/>
</dbReference>
<dbReference type="SUPFAM" id="SSF49854">
    <property type="entry name" value="Spermadhesin, CUB domain"/>
    <property type="match status" value="3"/>
</dbReference>
<evidence type="ECO:0000256" key="1">
    <source>
        <dbReference type="ARBA" id="ARBA00022737"/>
    </source>
</evidence>
<feature type="domain" description="CUB" evidence="4">
    <location>
        <begin position="265"/>
        <end position="376"/>
    </location>
</feature>
<dbReference type="PANTHER" id="PTHR24251">
    <property type="entry name" value="OVOCHYMASE-RELATED"/>
    <property type="match status" value="1"/>
</dbReference>
<dbReference type="PROSITE" id="PS01180">
    <property type="entry name" value="CUB"/>
    <property type="match status" value="2"/>
</dbReference>
<keyword evidence="2" id="KW-1015">Disulfide bond</keyword>